<keyword evidence="4 6" id="KW-1133">Transmembrane helix</keyword>
<keyword evidence="5 6" id="KW-0472">Membrane</keyword>
<dbReference type="PANTHER" id="PTHR30093:SF44">
    <property type="entry name" value="TYPE II SECRETION SYSTEM CORE PROTEIN G"/>
    <property type="match status" value="1"/>
</dbReference>
<organism evidence="7 8">
    <name type="scientific">Candidatus Zambryskibacteria bacterium RIFOXYC1_FULL_39_10</name>
    <dbReference type="NCBI Taxonomy" id="1802779"/>
    <lineage>
        <taxon>Bacteria</taxon>
        <taxon>Candidatus Zambryskiibacteriota</taxon>
    </lineage>
</organism>
<evidence type="ECO:0000256" key="6">
    <source>
        <dbReference type="SAM" id="Phobius"/>
    </source>
</evidence>
<gene>
    <name evidence="7" type="ORF">A2431_01060</name>
</gene>
<proteinExistence type="predicted"/>
<dbReference type="Proteomes" id="UP000177697">
    <property type="component" value="Unassembled WGS sequence"/>
</dbReference>
<dbReference type="PANTHER" id="PTHR30093">
    <property type="entry name" value="GENERAL SECRETION PATHWAY PROTEIN G"/>
    <property type="match status" value="1"/>
</dbReference>
<protein>
    <recommendedName>
        <fullName evidence="9">Type II secretion system protein GspG C-terminal domain-containing protein</fullName>
    </recommendedName>
</protein>
<evidence type="ECO:0000256" key="4">
    <source>
        <dbReference type="ARBA" id="ARBA00022989"/>
    </source>
</evidence>
<comment type="caution">
    <text evidence="7">The sequence shown here is derived from an EMBL/GenBank/DDBJ whole genome shotgun (WGS) entry which is preliminary data.</text>
</comment>
<name>A0A1G2V2I0_9BACT</name>
<dbReference type="InterPro" id="IPR045584">
    <property type="entry name" value="Pilin-like"/>
</dbReference>
<dbReference type="SUPFAM" id="SSF54523">
    <property type="entry name" value="Pili subunits"/>
    <property type="match status" value="1"/>
</dbReference>
<evidence type="ECO:0000256" key="5">
    <source>
        <dbReference type="ARBA" id="ARBA00023136"/>
    </source>
</evidence>
<dbReference type="NCBIfam" id="TIGR02532">
    <property type="entry name" value="IV_pilin_GFxxxE"/>
    <property type="match status" value="1"/>
</dbReference>
<evidence type="ECO:0008006" key="9">
    <source>
        <dbReference type="Google" id="ProtNLM"/>
    </source>
</evidence>
<dbReference type="Gene3D" id="3.30.700.10">
    <property type="entry name" value="Glycoprotein, Type 4 Pilin"/>
    <property type="match status" value="1"/>
</dbReference>
<evidence type="ECO:0000313" key="8">
    <source>
        <dbReference type="Proteomes" id="UP000177697"/>
    </source>
</evidence>
<comment type="subcellular location">
    <subcellularLocation>
        <location evidence="1">Membrane</location>
        <topology evidence="1">Single-pass membrane protein</topology>
    </subcellularLocation>
</comment>
<evidence type="ECO:0000256" key="1">
    <source>
        <dbReference type="ARBA" id="ARBA00004167"/>
    </source>
</evidence>
<evidence type="ECO:0000256" key="2">
    <source>
        <dbReference type="ARBA" id="ARBA00022481"/>
    </source>
</evidence>
<dbReference type="AlphaFoldDB" id="A0A1G2V2I0"/>
<keyword evidence="2" id="KW-0488">Methylation</keyword>
<reference evidence="7 8" key="1">
    <citation type="journal article" date="2016" name="Nat. Commun.">
        <title>Thousands of microbial genomes shed light on interconnected biogeochemical processes in an aquifer system.</title>
        <authorList>
            <person name="Anantharaman K."/>
            <person name="Brown C.T."/>
            <person name="Hug L.A."/>
            <person name="Sharon I."/>
            <person name="Castelle C.J."/>
            <person name="Probst A.J."/>
            <person name="Thomas B.C."/>
            <person name="Singh A."/>
            <person name="Wilkins M.J."/>
            <person name="Karaoz U."/>
            <person name="Brodie E.L."/>
            <person name="Williams K.H."/>
            <person name="Hubbard S.S."/>
            <person name="Banfield J.F."/>
        </authorList>
    </citation>
    <scope>NUCLEOTIDE SEQUENCE [LARGE SCALE GENOMIC DNA]</scope>
</reference>
<feature type="transmembrane region" description="Helical" evidence="6">
    <location>
        <begin position="12"/>
        <end position="33"/>
    </location>
</feature>
<keyword evidence="3 6" id="KW-0812">Transmembrane</keyword>
<evidence type="ECO:0000256" key="3">
    <source>
        <dbReference type="ARBA" id="ARBA00022692"/>
    </source>
</evidence>
<dbReference type="Pfam" id="PF07963">
    <property type="entry name" value="N_methyl"/>
    <property type="match status" value="1"/>
</dbReference>
<dbReference type="EMBL" id="MHWW01000005">
    <property type="protein sequence ID" value="OHB15833.1"/>
    <property type="molecule type" value="Genomic_DNA"/>
</dbReference>
<dbReference type="InterPro" id="IPR012902">
    <property type="entry name" value="N_methyl_site"/>
</dbReference>
<sequence>MHKILTHKGFTLIELLIVIAIIGVLSSIIITSLNNARSKAKDAKIKSTMQQMRNQAELFYIKYGSYYGTNPAGWANDDIGECRVSPSGVGTLLDANINESITSLELAVHNESTGTGLWRIYCGVGNSTHDSWAFAAPLYNPTSGNKGWCVDSSGISKNVNTDFINPGFQVGGMSTFAKCP</sequence>
<evidence type="ECO:0000313" key="7">
    <source>
        <dbReference type="EMBL" id="OHB15833.1"/>
    </source>
</evidence>
<dbReference type="PROSITE" id="PS00409">
    <property type="entry name" value="PROKAR_NTER_METHYL"/>
    <property type="match status" value="1"/>
</dbReference>
<dbReference type="GO" id="GO:0016020">
    <property type="term" value="C:membrane"/>
    <property type="evidence" value="ECO:0007669"/>
    <property type="project" value="UniProtKB-SubCell"/>
</dbReference>
<accession>A0A1G2V2I0</accession>